<name>A0A4V3JY70_9LEPT</name>
<gene>
    <name evidence="2" type="ORF">EHS15_09450</name>
</gene>
<dbReference type="InterPro" id="IPR000835">
    <property type="entry name" value="HTH_MarR-typ"/>
</dbReference>
<dbReference type="AlphaFoldDB" id="A0A4V3JY70"/>
<dbReference type="PROSITE" id="PS50995">
    <property type="entry name" value="HTH_MARR_2"/>
    <property type="match status" value="1"/>
</dbReference>
<keyword evidence="3" id="KW-1185">Reference proteome</keyword>
<dbReference type="Gene3D" id="1.10.10.10">
    <property type="entry name" value="Winged helix-like DNA-binding domain superfamily/Winged helix DNA-binding domain"/>
    <property type="match status" value="1"/>
</dbReference>
<dbReference type="OrthoDB" id="165131at2"/>
<sequence length="148" mass="17080">MKLSQAQLIEIGTSCLNFNLRKTNRILTTYYDQILKPSGIRITQFTVLASIAYEKEQSITDLSKITDIDRTTLQRSLEILKRDCLVEIEKKDTGNIRSVRLTKEGESKLKETLDLWKKAQKNLSENLGSKKWKETLSLLSEIRKFAEV</sequence>
<dbReference type="RefSeq" id="WP_135760322.1">
    <property type="nucleotide sequence ID" value="NZ_RQHW01000032.1"/>
</dbReference>
<accession>A0A4V3JY70</accession>
<comment type="caution">
    <text evidence="2">The sequence shown here is derived from an EMBL/GenBank/DDBJ whole genome shotgun (WGS) entry which is preliminary data.</text>
</comment>
<evidence type="ECO:0000259" key="1">
    <source>
        <dbReference type="PROSITE" id="PS50995"/>
    </source>
</evidence>
<reference evidence="2" key="1">
    <citation type="journal article" date="2019" name="PLoS Negl. Trop. Dis.">
        <title>Revisiting the worldwide diversity of Leptospira species in the environment.</title>
        <authorList>
            <person name="Vincent A.T."/>
            <person name="Schiettekatte O."/>
            <person name="Bourhy P."/>
            <person name="Veyrier F.J."/>
            <person name="Picardeau M."/>
        </authorList>
    </citation>
    <scope>NUCLEOTIDE SEQUENCE [LARGE SCALE GENOMIC DNA]</scope>
    <source>
        <strain evidence="2">201300427</strain>
    </source>
</reference>
<dbReference type="Proteomes" id="UP000298058">
    <property type="component" value="Unassembled WGS sequence"/>
</dbReference>
<dbReference type="InterPro" id="IPR036390">
    <property type="entry name" value="WH_DNA-bd_sf"/>
</dbReference>
<dbReference type="SUPFAM" id="SSF46785">
    <property type="entry name" value="Winged helix' DNA-binding domain"/>
    <property type="match status" value="1"/>
</dbReference>
<feature type="domain" description="HTH marR-type" evidence="1">
    <location>
        <begin position="13"/>
        <end position="144"/>
    </location>
</feature>
<evidence type="ECO:0000313" key="3">
    <source>
        <dbReference type="Proteomes" id="UP000298058"/>
    </source>
</evidence>
<organism evidence="2 3">
    <name type="scientific">Leptospira idonii</name>
    <dbReference type="NCBI Taxonomy" id="1193500"/>
    <lineage>
        <taxon>Bacteria</taxon>
        <taxon>Pseudomonadati</taxon>
        <taxon>Spirochaetota</taxon>
        <taxon>Spirochaetia</taxon>
        <taxon>Leptospirales</taxon>
        <taxon>Leptospiraceae</taxon>
        <taxon>Leptospira</taxon>
    </lineage>
</organism>
<dbReference type="EMBL" id="RQHW01000032">
    <property type="protein sequence ID" value="TGN19316.1"/>
    <property type="molecule type" value="Genomic_DNA"/>
</dbReference>
<dbReference type="GO" id="GO:0003700">
    <property type="term" value="F:DNA-binding transcription factor activity"/>
    <property type="evidence" value="ECO:0007669"/>
    <property type="project" value="InterPro"/>
</dbReference>
<dbReference type="InterPro" id="IPR036388">
    <property type="entry name" value="WH-like_DNA-bd_sf"/>
</dbReference>
<protein>
    <submittedName>
        <fullName evidence="2">MarR family transcriptional regulator</fullName>
    </submittedName>
</protein>
<evidence type="ECO:0000313" key="2">
    <source>
        <dbReference type="EMBL" id="TGN19316.1"/>
    </source>
</evidence>
<proteinExistence type="predicted"/>